<dbReference type="AlphaFoldDB" id="A0A0A9D4I1"/>
<evidence type="ECO:0000256" key="1">
    <source>
        <dbReference type="ARBA" id="ARBA00007220"/>
    </source>
</evidence>
<keyword evidence="5 6" id="KW-0418">Kinase</keyword>
<keyword evidence="4" id="KW-0547">Nucleotide-binding</keyword>
<dbReference type="PANTHER" id="PTHR23359">
    <property type="entry name" value="NUCLEOTIDE KINASE"/>
    <property type="match status" value="1"/>
</dbReference>
<organism evidence="7">
    <name type="scientific">Arundo donax</name>
    <name type="common">Giant reed</name>
    <name type="synonym">Donax arundinaceus</name>
    <dbReference type="NCBI Taxonomy" id="35708"/>
    <lineage>
        <taxon>Eukaryota</taxon>
        <taxon>Viridiplantae</taxon>
        <taxon>Streptophyta</taxon>
        <taxon>Embryophyta</taxon>
        <taxon>Tracheophyta</taxon>
        <taxon>Spermatophyta</taxon>
        <taxon>Magnoliopsida</taxon>
        <taxon>Liliopsida</taxon>
        <taxon>Poales</taxon>
        <taxon>Poaceae</taxon>
        <taxon>PACMAD clade</taxon>
        <taxon>Arundinoideae</taxon>
        <taxon>Arundineae</taxon>
        <taxon>Arundo</taxon>
    </lineage>
</organism>
<dbReference type="Pfam" id="PF00406">
    <property type="entry name" value="ADK"/>
    <property type="match status" value="1"/>
</dbReference>
<dbReference type="EC" id="2.7.4.3" evidence="2"/>
<proteinExistence type="inferred from homology"/>
<sequence length="142" mass="15258">MWRRRLCALLPRSPSSSSSTASSSCQRRRHHLLPGEEPHALNHLARLFTSKVGSDGGDFQKPFIAFVLGGPGSGKGTQCTKIASDFGFAHLSAGDLLRHEISSCSEKGYFFSARDPQSFDALLKGFQCIGSLIVMHGCTSGS</sequence>
<dbReference type="InterPro" id="IPR000850">
    <property type="entry name" value="Adenylat/UMP-CMP_kin"/>
</dbReference>
<dbReference type="EMBL" id="GBRH01215164">
    <property type="protein sequence ID" value="JAD82731.1"/>
    <property type="molecule type" value="Transcribed_RNA"/>
</dbReference>
<evidence type="ECO:0000256" key="5">
    <source>
        <dbReference type="ARBA" id="ARBA00022777"/>
    </source>
</evidence>
<evidence type="ECO:0000256" key="2">
    <source>
        <dbReference type="ARBA" id="ARBA00012955"/>
    </source>
</evidence>
<accession>A0A0A9D4I1</accession>
<evidence type="ECO:0000256" key="6">
    <source>
        <dbReference type="RuleBase" id="RU003330"/>
    </source>
</evidence>
<dbReference type="PROSITE" id="PS51257">
    <property type="entry name" value="PROKAR_LIPOPROTEIN"/>
    <property type="match status" value="1"/>
</dbReference>
<reference evidence="7" key="1">
    <citation type="submission" date="2014-09" db="EMBL/GenBank/DDBJ databases">
        <authorList>
            <person name="Magalhaes I.L.F."/>
            <person name="Oliveira U."/>
            <person name="Santos F.R."/>
            <person name="Vidigal T.H.D.A."/>
            <person name="Brescovit A.D."/>
            <person name="Santos A.J."/>
        </authorList>
    </citation>
    <scope>NUCLEOTIDE SEQUENCE</scope>
    <source>
        <tissue evidence="7">Shoot tissue taken approximately 20 cm above the soil surface</tissue>
    </source>
</reference>
<evidence type="ECO:0000256" key="3">
    <source>
        <dbReference type="ARBA" id="ARBA00022679"/>
    </source>
</evidence>
<comment type="similarity">
    <text evidence="1 6">Belongs to the adenylate kinase family.</text>
</comment>
<dbReference type="GO" id="GO:0004017">
    <property type="term" value="F:AMP kinase activity"/>
    <property type="evidence" value="ECO:0007669"/>
    <property type="project" value="UniProtKB-EC"/>
</dbReference>
<dbReference type="PRINTS" id="PR00094">
    <property type="entry name" value="ADENYLTKNASE"/>
</dbReference>
<name>A0A0A9D4I1_ARUDO</name>
<dbReference type="Gene3D" id="3.40.50.300">
    <property type="entry name" value="P-loop containing nucleotide triphosphate hydrolases"/>
    <property type="match status" value="1"/>
</dbReference>
<protein>
    <recommendedName>
        <fullName evidence="2">adenylate kinase</fullName>
        <ecNumber evidence="2">2.7.4.3</ecNumber>
    </recommendedName>
</protein>
<dbReference type="InterPro" id="IPR027417">
    <property type="entry name" value="P-loop_NTPase"/>
</dbReference>
<evidence type="ECO:0000256" key="4">
    <source>
        <dbReference type="ARBA" id="ARBA00022741"/>
    </source>
</evidence>
<evidence type="ECO:0000313" key="7">
    <source>
        <dbReference type="EMBL" id="JAD82731.1"/>
    </source>
</evidence>
<dbReference type="GO" id="GO:0005524">
    <property type="term" value="F:ATP binding"/>
    <property type="evidence" value="ECO:0007669"/>
    <property type="project" value="InterPro"/>
</dbReference>
<dbReference type="SUPFAM" id="SSF52540">
    <property type="entry name" value="P-loop containing nucleoside triphosphate hydrolases"/>
    <property type="match status" value="1"/>
</dbReference>
<reference evidence="7" key="2">
    <citation type="journal article" date="2015" name="Data Brief">
        <title>Shoot transcriptome of the giant reed, Arundo donax.</title>
        <authorList>
            <person name="Barrero R.A."/>
            <person name="Guerrero F.D."/>
            <person name="Moolhuijzen P."/>
            <person name="Goolsby J.A."/>
            <person name="Tidwell J."/>
            <person name="Bellgard S.E."/>
            <person name="Bellgard M.I."/>
        </authorList>
    </citation>
    <scope>NUCLEOTIDE SEQUENCE</scope>
    <source>
        <tissue evidence="7">Shoot tissue taken approximately 20 cm above the soil surface</tissue>
    </source>
</reference>
<keyword evidence="3 6" id="KW-0808">Transferase</keyword>